<accession>A0A4Q9MBR9</accession>
<dbReference type="OrthoDB" id="3253907at2759"/>
<evidence type="ECO:0008006" key="2">
    <source>
        <dbReference type="Google" id="ProtNLM"/>
    </source>
</evidence>
<name>A0A4Q9MBR9_9APHY</name>
<gene>
    <name evidence="1" type="ORF">BD311DRAFT_780868</name>
</gene>
<evidence type="ECO:0000313" key="1">
    <source>
        <dbReference type="EMBL" id="TBU24675.1"/>
    </source>
</evidence>
<protein>
    <recommendedName>
        <fullName evidence="2">Reverse transcriptase zinc-binding domain-containing protein</fullName>
    </recommendedName>
</protein>
<dbReference type="Proteomes" id="UP000292957">
    <property type="component" value="Unassembled WGS sequence"/>
</dbReference>
<reference evidence="1" key="1">
    <citation type="submission" date="2019-01" db="EMBL/GenBank/DDBJ databases">
        <title>Draft genome sequences of three monokaryotic isolates of the white-rot basidiomycete fungus Dichomitus squalens.</title>
        <authorList>
            <consortium name="DOE Joint Genome Institute"/>
            <person name="Lopez S.C."/>
            <person name="Andreopoulos B."/>
            <person name="Pangilinan J."/>
            <person name="Lipzen A."/>
            <person name="Riley R."/>
            <person name="Ahrendt S."/>
            <person name="Ng V."/>
            <person name="Barry K."/>
            <person name="Daum C."/>
            <person name="Grigoriev I.V."/>
            <person name="Hilden K.S."/>
            <person name="Makela M.R."/>
            <person name="de Vries R.P."/>
        </authorList>
    </citation>
    <scope>NUCLEOTIDE SEQUENCE [LARGE SCALE GENOMIC DNA]</scope>
    <source>
        <strain evidence="1">OM18370.1</strain>
    </source>
</reference>
<dbReference type="AlphaFoldDB" id="A0A4Q9MBR9"/>
<dbReference type="EMBL" id="ML143475">
    <property type="protein sequence ID" value="TBU24675.1"/>
    <property type="molecule type" value="Genomic_DNA"/>
</dbReference>
<organism evidence="1">
    <name type="scientific">Dichomitus squalens</name>
    <dbReference type="NCBI Taxonomy" id="114155"/>
    <lineage>
        <taxon>Eukaryota</taxon>
        <taxon>Fungi</taxon>
        <taxon>Dikarya</taxon>
        <taxon>Basidiomycota</taxon>
        <taxon>Agaricomycotina</taxon>
        <taxon>Agaricomycetes</taxon>
        <taxon>Polyporales</taxon>
        <taxon>Polyporaceae</taxon>
        <taxon>Dichomitus</taxon>
    </lineage>
</organism>
<sequence length="341" mass="38600">MTATLVSTRSVDGLTPIYQHLSSKYAVDSLTKLHPKLEAVGFLGHPDAALLAMLVASLWARRARTFFKLLKGRKGNPANISAFELALEGAKKCAPDEVTMEVDPMWKLTGGLAYRAIREIKAKKVKKWSQSTTNLNNIIDNIVEVFGTRVSVSDVWKSIRSRHITRICSQFMWKTIHDLFMVGERWLAICPVCDNVESMDHILFRCDAELKSLWAYTQEPWTEPGWGPALGAGCAVFKTEKGSRKLPSENLWTILWSEAVHLIWKISEQFSEQEVVNRWHSTVDRRLTLDRRTAVLAKGKKDLRPRDVDRIWSPIIEDHKKLPEGWVGNSGVLVGIKRGQG</sequence>
<proteinExistence type="predicted"/>